<accession>A0ABX4TGZ8</accession>
<organism evidence="1 2">
    <name type="scientific">Sinorhizobium medicae</name>
    <dbReference type="NCBI Taxonomy" id="110321"/>
    <lineage>
        <taxon>Bacteria</taxon>
        <taxon>Pseudomonadati</taxon>
        <taxon>Pseudomonadota</taxon>
        <taxon>Alphaproteobacteria</taxon>
        <taxon>Hyphomicrobiales</taxon>
        <taxon>Rhizobiaceae</taxon>
        <taxon>Sinorhizobium/Ensifer group</taxon>
        <taxon>Sinorhizobium</taxon>
    </lineage>
</organism>
<gene>
    <name evidence="1" type="ORF">BMJ33_26110</name>
</gene>
<reference evidence="1 2" key="1">
    <citation type="journal article" date="2018" name="FEMS Microbiol. Ecol.">
        <title>Co-invading symbiotic mutualists of Medicago polymorpha retain high ancestral diversity and contain diverse accessory genomes.</title>
        <authorList>
            <person name="Porter S.S."/>
            <person name="Faber-Hammond J.J."/>
            <person name="Friesen M.L."/>
        </authorList>
    </citation>
    <scope>NUCLEOTIDE SEQUENCE [LARGE SCALE GENOMIC DNA]</scope>
    <source>
        <strain evidence="1 2">Str16</strain>
    </source>
</reference>
<proteinExistence type="predicted"/>
<dbReference type="Proteomes" id="UP001190825">
    <property type="component" value="Unassembled WGS sequence"/>
</dbReference>
<keyword evidence="2" id="KW-1185">Reference proteome</keyword>
<dbReference type="EMBL" id="NBUC01000128">
    <property type="protein sequence ID" value="PLT97656.1"/>
    <property type="molecule type" value="Genomic_DNA"/>
</dbReference>
<name>A0ABX4TGZ8_9HYPH</name>
<protein>
    <submittedName>
        <fullName evidence="1">Permease</fullName>
    </submittedName>
</protein>
<sequence>MRQTLKLAIRPKAPTPASATLAISGNEAYMTLKFLIG</sequence>
<comment type="caution">
    <text evidence="1">The sequence shown here is derived from an EMBL/GenBank/DDBJ whole genome shotgun (WGS) entry which is preliminary data.</text>
</comment>
<evidence type="ECO:0000313" key="1">
    <source>
        <dbReference type="EMBL" id="PLT97656.1"/>
    </source>
</evidence>
<evidence type="ECO:0000313" key="2">
    <source>
        <dbReference type="Proteomes" id="UP001190825"/>
    </source>
</evidence>